<evidence type="ECO:0000313" key="4">
    <source>
        <dbReference type="Proteomes" id="UP000284375"/>
    </source>
</evidence>
<dbReference type="GO" id="GO:0005085">
    <property type="term" value="F:guanyl-nucleotide exchange factor activity"/>
    <property type="evidence" value="ECO:0007669"/>
    <property type="project" value="TreeGrafter"/>
</dbReference>
<keyword evidence="4" id="KW-1185">Reference proteome</keyword>
<dbReference type="PROSITE" id="PS50012">
    <property type="entry name" value="RCC1_3"/>
    <property type="match status" value="2"/>
</dbReference>
<organism evidence="3 4">
    <name type="scientific">Cytospora chrysosperma</name>
    <name type="common">Cytospora canker fungus</name>
    <name type="synonym">Sphaeria chrysosperma</name>
    <dbReference type="NCBI Taxonomy" id="252740"/>
    <lineage>
        <taxon>Eukaryota</taxon>
        <taxon>Fungi</taxon>
        <taxon>Dikarya</taxon>
        <taxon>Ascomycota</taxon>
        <taxon>Pezizomycotina</taxon>
        <taxon>Sordariomycetes</taxon>
        <taxon>Sordariomycetidae</taxon>
        <taxon>Diaporthales</taxon>
        <taxon>Cytosporaceae</taxon>
        <taxon>Cytospora</taxon>
    </lineage>
</organism>
<evidence type="ECO:0008006" key="5">
    <source>
        <dbReference type="Google" id="ProtNLM"/>
    </source>
</evidence>
<dbReference type="STRING" id="252740.A0A423WL66"/>
<dbReference type="Gene3D" id="2.130.10.30">
    <property type="entry name" value="Regulator of chromosome condensation 1/beta-lactamase-inhibitor protein II"/>
    <property type="match status" value="1"/>
</dbReference>
<dbReference type="GO" id="GO:0005737">
    <property type="term" value="C:cytoplasm"/>
    <property type="evidence" value="ECO:0007669"/>
    <property type="project" value="TreeGrafter"/>
</dbReference>
<comment type="caution">
    <text evidence="3">The sequence shown here is derived from an EMBL/GenBank/DDBJ whole genome shotgun (WGS) entry which is preliminary data.</text>
</comment>
<evidence type="ECO:0000256" key="1">
    <source>
        <dbReference type="PROSITE-ProRule" id="PRU00235"/>
    </source>
</evidence>
<dbReference type="AlphaFoldDB" id="A0A423WL66"/>
<dbReference type="InterPro" id="IPR051553">
    <property type="entry name" value="Ran_GTPase-activating"/>
</dbReference>
<evidence type="ECO:0000313" key="3">
    <source>
        <dbReference type="EMBL" id="ROW03953.1"/>
    </source>
</evidence>
<dbReference type="EMBL" id="LJZO01000002">
    <property type="protein sequence ID" value="ROW03953.1"/>
    <property type="molecule type" value="Genomic_DNA"/>
</dbReference>
<gene>
    <name evidence="3" type="ORF">VSDG_00804</name>
</gene>
<dbReference type="OrthoDB" id="5370059at2759"/>
<dbReference type="InterPro" id="IPR009091">
    <property type="entry name" value="RCC1/BLIP-II"/>
</dbReference>
<dbReference type="PANTHER" id="PTHR45982">
    <property type="entry name" value="REGULATOR OF CHROMOSOME CONDENSATION"/>
    <property type="match status" value="1"/>
</dbReference>
<evidence type="ECO:0000256" key="2">
    <source>
        <dbReference type="SAM" id="MobiDB-lite"/>
    </source>
</evidence>
<feature type="repeat" description="RCC1" evidence="1">
    <location>
        <begin position="84"/>
        <end position="161"/>
    </location>
</feature>
<protein>
    <recommendedName>
        <fullName evidence="5">Regulator of chromosome condensation 1/beta-lactamase-inhibitor protein II</fullName>
    </recommendedName>
</protein>
<feature type="region of interest" description="Disordered" evidence="2">
    <location>
        <begin position="100"/>
        <end position="125"/>
    </location>
</feature>
<name>A0A423WL66_CYTCH</name>
<feature type="compositionally biased region" description="Low complexity" evidence="2">
    <location>
        <begin position="103"/>
        <end position="125"/>
    </location>
</feature>
<dbReference type="Pfam" id="PF13540">
    <property type="entry name" value="RCC1_2"/>
    <property type="match status" value="1"/>
</dbReference>
<proteinExistence type="predicted"/>
<sequence>MQHSQRRPTGPFHKKAKLILPTQALLLGPGGHLVQHRSLADLLLLGRHHQHQYQHQQSQATARLPGFQQVVAYEAGFAALTPAGDVYTWGDERYAACLGRDVSSSSSPSSSSSSSYPQGSGSGSVSPAGLPAPVAALRDLPTGPVVKVAAGGYLLAALTAGQDLYVWGGHPGRRALLAGVGDEPVPVDIGGRDIADVAVGESHVVVLAAGGEVFVIGNNANGQLGLPDKSVESWTRVGLDLQDGQRAVGVAAGPRNTFIMVQKKTT</sequence>
<dbReference type="PANTHER" id="PTHR45982:SF1">
    <property type="entry name" value="REGULATOR OF CHROMOSOME CONDENSATION"/>
    <property type="match status" value="1"/>
</dbReference>
<accession>A0A423WL66</accession>
<dbReference type="InterPro" id="IPR000408">
    <property type="entry name" value="Reg_chr_condens"/>
</dbReference>
<reference evidence="3 4" key="1">
    <citation type="submission" date="2015-09" db="EMBL/GenBank/DDBJ databases">
        <title>Host preference determinants of Valsa canker pathogens revealed by comparative genomics.</title>
        <authorList>
            <person name="Yin Z."/>
            <person name="Huang L."/>
        </authorList>
    </citation>
    <scope>NUCLEOTIDE SEQUENCE [LARGE SCALE GENOMIC DNA]</scope>
    <source>
        <strain evidence="3 4">YSFL</strain>
    </source>
</reference>
<dbReference type="Proteomes" id="UP000284375">
    <property type="component" value="Unassembled WGS sequence"/>
</dbReference>
<dbReference type="SUPFAM" id="SSF50985">
    <property type="entry name" value="RCC1/BLIP-II"/>
    <property type="match status" value="1"/>
</dbReference>
<feature type="repeat" description="RCC1" evidence="1">
    <location>
        <begin position="211"/>
        <end position="263"/>
    </location>
</feature>